<dbReference type="InterPro" id="IPR006638">
    <property type="entry name" value="Elp3/MiaA/NifB-like_rSAM"/>
</dbReference>
<dbReference type="GO" id="GO:0004109">
    <property type="term" value="F:coproporphyrinogen oxidase activity"/>
    <property type="evidence" value="ECO:0007669"/>
    <property type="project" value="InterPro"/>
</dbReference>
<proteinExistence type="inferred from homology"/>
<dbReference type="PANTHER" id="PTHR13932:SF5">
    <property type="entry name" value="RADICAL S-ADENOSYL METHIONINE DOMAIN-CONTAINING PROTEIN 1, MITOCHONDRIAL"/>
    <property type="match status" value="1"/>
</dbReference>
<dbReference type="SFLD" id="SFLDS00029">
    <property type="entry name" value="Radical_SAM"/>
    <property type="match status" value="1"/>
</dbReference>
<sequence>MSVIDLSGLKGGLRELPPLSLYIHFPWCVRKCPYCDFNSHELKSSNGQTVQWNPQAGVASGGFDEMAYVQTLLRDLEYSLPAIWGRSVSTIFMGGGTPSLFSAQAMDTLLAGIRARLRLSPEAEITMEANPGTFEAEKFRGYREAGINRLSIGIQSFNPQHLQVLGRIHDGDEARRAIDIALSCFDNVNLDLMYALPGQTLEQALQDIDTALSHGITHLSAYHLTIEPNTLYAVRTPQNLPDDEVSADMQEAIEARLAAAGFEHYETSAFARPGKRSRHNVNYWQFGDYLGIGAGAHGKISSHEGIVREMRHKQPAAYIQAVADGQPVQSSRKVKRDELPFEFMMNLLRLTGGFETRLFTERTGLPVSCIRNELQQAIQQGLLEQDATTIRPTLQGQRFLNDLLTLFLGDGDQ</sequence>
<comment type="subcellular location">
    <subcellularLocation>
        <location evidence="2">Cytoplasm</location>
    </subcellularLocation>
</comment>
<dbReference type="AlphaFoldDB" id="A0A318J8H4"/>
<dbReference type="OrthoDB" id="9808022at2"/>
<keyword evidence="2" id="KW-0963">Cytoplasm</keyword>
<keyword evidence="2" id="KW-0004">4Fe-4S</keyword>
<dbReference type="RefSeq" id="WP_059286101.1">
    <property type="nucleotide sequence ID" value="NZ_LNQU01000057.1"/>
</dbReference>
<organism evidence="4 5">
    <name type="scientific">Aquitalea magnusonii</name>
    <dbReference type="NCBI Taxonomy" id="332411"/>
    <lineage>
        <taxon>Bacteria</taxon>
        <taxon>Pseudomonadati</taxon>
        <taxon>Pseudomonadota</taxon>
        <taxon>Betaproteobacteria</taxon>
        <taxon>Neisseriales</taxon>
        <taxon>Chromobacteriaceae</taxon>
        <taxon>Aquitalea</taxon>
    </lineage>
</organism>
<dbReference type="GO" id="GO:0051539">
    <property type="term" value="F:4 iron, 4 sulfur cluster binding"/>
    <property type="evidence" value="ECO:0007669"/>
    <property type="project" value="UniProtKB-UniRule"/>
</dbReference>
<keyword evidence="2" id="KW-0349">Heme</keyword>
<dbReference type="PROSITE" id="PS51918">
    <property type="entry name" value="RADICAL_SAM"/>
    <property type="match status" value="1"/>
</dbReference>
<keyword evidence="2" id="KW-0949">S-adenosyl-L-methionine</keyword>
<dbReference type="Pfam" id="PF04055">
    <property type="entry name" value="Radical_SAM"/>
    <property type="match status" value="1"/>
</dbReference>
<protein>
    <recommendedName>
        <fullName evidence="2">Heme chaperone HemW</fullName>
    </recommendedName>
</protein>
<dbReference type="Proteomes" id="UP000248395">
    <property type="component" value="Unassembled WGS sequence"/>
</dbReference>
<keyword evidence="2" id="KW-0408">Iron</keyword>
<dbReference type="PANTHER" id="PTHR13932">
    <property type="entry name" value="COPROPORPHYRINIGEN III OXIDASE"/>
    <property type="match status" value="1"/>
</dbReference>
<dbReference type="NCBIfam" id="TIGR00539">
    <property type="entry name" value="hemN_rel"/>
    <property type="match status" value="1"/>
</dbReference>
<dbReference type="InterPro" id="IPR010723">
    <property type="entry name" value="HemN_C"/>
</dbReference>
<dbReference type="InterPro" id="IPR004559">
    <property type="entry name" value="HemW-like"/>
</dbReference>
<comment type="similarity">
    <text evidence="1">Belongs to the anaerobic coproporphyrinogen-III oxidase family. HemW subfamily.</text>
</comment>
<gene>
    <name evidence="4" type="ORF">DFR38_11389</name>
</gene>
<dbReference type="SUPFAM" id="SSF102114">
    <property type="entry name" value="Radical SAM enzymes"/>
    <property type="match status" value="1"/>
</dbReference>
<dbReference type="GO" id="GO:0046872">
    <property type="term" value="F:metal ion binding"/>
    <property type="evidence" value="ECO:0007669"/>
    <property type="project" value="UniProtKB-UniRule"/>
</dbReference>
<comment type="function">
    <text evidence="2">Probably acts as a heme chaperone, transferring heme to an unknown acceptor. Binds one molecule of heme per monomer, possibly covalently. Binds 1 [4Fe-4S] cluster. The cluster is coordinated with 3 cysteines and an exchangeable S-adenosyl-L-methionine.</text>
</comment>
<reference evidence="4 5" key="1">
    <citation type="submission" date="2018-05" db="EMBL/GenBank/DDBJ databases">
        <title>Genomic Encyclopedia of Type Strains, Phase IV (KMG-IV): sequencing the most valuable type-strain genomes for metagenomic binning, comparative biology and taxonomic classification.</title>
        <authorList>
            <person name="Goeker M."/>
        </authorList>
    </citation>
    <scope>NUCLEOTIDE SEQUENCE [LARGE SCALE GENOMIC DNA]</scope>
    <source>
        <strain evidence="4 5">DSM 25134</strain>
    </source>
</reference>
<dbReference type="Gene3D" id="3.30.750.200">
    <property type="match status" value="1"/>
</dbReference>
<evidence type="ECO:0000313" key="5">
    <source>
        <dbReference type="Proteomes" id="UP000248395"/>
    </source>
</evidence>
<dbReference type="SFLD" id="SFLDF00288">
    <property type="entry name" value="HemN-like__clustered_with_nucl"/>
    <property type="match status" value="1"/>
</dbReference>
<dbReference type="InterPro" id="IPR007197">
    <property type="entry name" value="rSAM"/>
</dbReference>
<evidence type="ECO:0000259" key="3">
    <source>
        <dbReference type="PROSITE" id="PS51918"/>
    </source>
</evidence>
<keyword evidence="2" id="KW-0411">Iron-sulfur</keyword>
<accession>A0A318J8H4</accession>
<dbReference type="CDD" id="cd01335">
    <property type="entry name" value="Radical_SAM"/>
    <property type="match status" value="1"/>
</dbReference>
<keyword evidence="2" id="KW-0479">Metal-binding</keyword>
<dbReference type="EMBL" id="QJKC01000013">
    <property type="protein sequence ID" value="PXX44407.1"/>
    <property type="molecule type" value="Genomic_DNA"/>
</dbReference>
<keyword evidence="2" id="KW-0143">Chaperone</keyword>
<dbReference type="InterPro" id="IPR058240">
    <property type="entry name" value="rSAM_sf"/>
</dbReference>
<dbReference type="GO" id="GO:0005737">
    <property type="term" value="C:cytoplasm"/>
    <property type="evidence" value="ECO:0007669"/>
    <property type="project" value="UniProtKB-SubCell"/>
</dbReference>
<dbReference type="InterPro" id="IPR034505">
    <property type="entry name" value="Coproporphyrinogen-III_oxidase"/>
</dbReference>
<dbReference type="SMART" id="SM00729">
    <property type="entry name" value="Elp3"/>
    <property type="match status" value="1"/>
</dbReference>
<evidence type="ECO:0000256" key="1">
    <source>
        <dbReference type="ARBA" id="ARBA00006100"/>
    </source>
</evidence>
<evidence type="ECO:0000256" key="2">
    <source>
        <dbReference type="RuleBase" id="RU364116"/>
    </source>
</evidence>
<dbReference type="GO" id="GO:0006779">
    <property type="term" value="P:porphyrin-containing compound biosynthetic process"/>
    <property type="evidence" value="ECO:0007669"/>
    <property type="project" value="InterPro"/>
</dbReference>
<name>A0A318J8H4_9NEIS</name>
<dbReference type="SFLD" id="SFLDG01065">
    <property type="entry name" value="anaerobic_coproporphyrinogen-I"/>
    <property type="match status" value="1"/>
</dbReference>
<comment type="caution">
    <text evidence="4">The sequence shown here is derived from an EMBL/GenBank/DDBJ whole genome shotgun (WGS) entry which is preliminary data.</text>
</comment>
<feature type="domain" description="Radical SAM core" evidence="3">
    <location>
        <begin position="13"/>
        <end position="263"/>
    </location>
</feature>
<keyword evidence="5" id="KW-1185">Reference proteome</keyword>
<dbReference type="SFLD" id="SFLDF00562">
    <property type="entry name" value="HemN-like__clustered_with_heat"/>
    <property type="match status" value="1"/>
</dbReference>
<dbReference type="Pfam" id="PF06969">
    <property type="entry name" value="HemN_C"/>
    <property type="match status" value="1"/>
</dbReference>
<evidence type="ECO:0000313" key="4">
    <source>
        <dbReference type="EMBL" id="PXX44407.1"/>
    </source>
</evidence>